<proteinExistence type="predicted"/>
<evidence type="ECO:0000313" key="5">
    <source>
        <dbReference type="EMBL" id="ALO15062.1"/>
    </source>
</evidence>
<reference evidence="5 6" key="1">
    <citation type="submission" date="2015-11" db="EMBL/GenBank/DDBJ databases">
        <title>Description and complete genome sequence of a novel strain predominating in hypersaline microbial mats and representing a new family of the Bacteriodetes phylum.</title>
        <authorList>
            <person name="Spring S."/>
            <person name="Bunk B."/>
            <person name="Sproer C."/>
            <person name="Klenk H.-P."/>
        </authorList>
    </citation>
    <scope>NUCLEOTIDE SEQUENCE [LARGE SCALE GENOMIC DNA]</scope>
    <source>
        <strain evidence="5 6">L21-Spi-D4</strain>
    </source>
</reference>
<dbReference type="GO" id="GO:0020037">
    <property type="term" value="F:heme binding"/>
    <property type="evidence" value="ECO:0007669"/>
    <property type="project" value="InterPro"/>
</dbReference>
<dbReference type="AlphaFoldDB" id="A0A0S2HYK1"/>
<dbReference type="GO" id="GO:0046872">
    <property type="term" value="F:metal ion binding"/>
    <property type="evidence" value="ECO:0007669"/>
    <property type="project" value="UniProtKB-KW"/>
</dbReference>
<protein>
    <recommendedName>
        <fullName evidence="4">Cytochrome c domain-containing protein</fullName>
    </recommendedName>
</protein>
<accession>A0A0S2HYK1</accession>
<feature type="domain" description="Cytochrome c" evidence="4">
    <location>
        <begin position="38"/>
        <end position="118"/>
    </location>
</feature>
<keyword evidence="6" id="KW-1185">Reference proteome</keyword>
<dbReference type="STRING" id="1307839.L21SP5_01412"/>
<dbReference type="InterPro" id="IPR009056">
    <property type="entry name" value="Cyt_c-like_dom"/>
</dbReference>
<evidence type="ECO:0000259" key="4">
    <source>
        <dbReference type="PROSITE" id="PS51007"/>
    </source>
</evidence>
<keyword evidence="1 3" id="KW-0479">Metal-binding</keyword>
<dbReference type="RefSeq" id="WP_057952556.1">
    <property type="nucleotide sequence ID" value="NZ_CP013118.1"/>
</dbReference>
<evidence type="ECO:0000256" key="1">
    <source>
        <dbReference type="ARBA" id="ARBA00022723"/>
    </source>
</evidence>
<name>A0A0S2HYK1_9BACT</name>
<keyword evidence="3" id="KW-0349">Heme</keyword>
<evidence type="ECO:0000256" key="3">
    <source>
        <dbReference type="PROSITE-ProRule" id="PRU00433"/>
    </source>
</evidence>
<dbReference type="GO" id="GO:0009055">
    <property type="term" value="F:electron transfer activity"/>
    <property type="evidence" value="ECO:0007669"/>
    <property type="project" value="InterPro"/>
</dbReference>
<sequence length="121" mass="13270">MKKSFIHIFLLTAVLFLWGCEYTAFEAEALPEVSEEVSFANDVEPIFNDAGCTDCHNGGQSPNLTTGNAYNSLTGNAEYIDLNSDDNIYNVAAPENSHYKNYTAEQAALVQAWLEQGAPNN</sequence>
<dbReference type="KEGG" id="blq:L21SP5_01412"/>
<evidence type="ECO:0000256" key="2">
    <source>
        <dbReference type="ARBA" id="ARBA00023004"/>
    </source>
</evidence>
<dbReference type="PROSITE" id="PS51007">
    <property type="entry name" value="CYTC"/>
    <property type="match status" value="1"/>
</dbReference>
<dbReference type="EMBL" id="CP013118">
    <property type="protein sequence ID" value="ALO15062.1"/>
    <property type="molecule type" value="Genomic_DNA"/>
</dbReference>
<gene>
    <name evidence="5" type="ORF">L21SP5_01412</name>
</gene>
<evidence type="ECO:0000313" key="6">
    <source>
        <dbReference type="Proteomes" id="UP000064893"/>
    </source>
</evidence>
<dbReference type="Proteomes" id="UP000064893">
    <property type="component" value="Chromosome"/>
</dbReference>
<keyword evidence="2 3" id="KW-0408">Iron</keyword>
<dbReference type="OrthoDB" id="1524994at2"/>
<organism evidence="5 6">
    <name type="scientific">Salinivirga cyanobacteriivorans</name>
    <dbReference type="NCBI Taxonomy" id="1307839"/>
    <lineage>
        <taxon>Bacteria</taxon>
        <taxon>Pseudomonadati</taxon>
        <taxon>Bacteroidota</taxon>
        <taxon>Bacteroidia</taxon>
        <taxon>Bacteroidales</taxon>
        <taxon>Salinivirgaceae</taxon>
        <taxon>Salinivirga</taxon>
    </lineage>
</organism>